<evidence type="ECO:0000256" key="1">
    <source>
        <dbReference type="SAM" id="MobiDB-lite"/>
    </source>
</evidence>
<accession>A0A1I7ZWX7</accession>
<feature type="compositionally biased region" description="Basic and acidic residues" evidence="1">
    <location>
        <begin position="204"/>
        <end position="219"/>
    </location>
</feature>
<protein>
    <submittedName>
        <fullName evidence="3">Uncharacterized protein</fullName>
    </submittedName>
</protein>
<organism evidence="2 3">
    <name type="scientific">Steinernema glaseri</name>
    <dbReference type="NCBI Taxonomy" id="37863"/>
    <lineage>
        <taxon>Eukaryota</taxon>
        <taxon>Metazoa</taxon>
        <taxon>Ecdysozoa</taxon>
        <taxon>Nematoda</taxon>
        <taxon>Chromadorea</taxon>
        <taxon>Rhabditida</taxon>
        <taxon>Tylenchina</taxon>
        <taxon>Panagrolaimomorpha</taxon>
        <taxon>Strongyloidoidea</taxon>
        <taxon>Steinernematidae</taxon>
        <taxon>Steinernema</taxon>
    </lineage>
</organism>
<dbReference type="WBParaSite" id="L893_g30716.t1">
    <property type="protein sequence ID" value="L893_g30716.t1"/>
    <property type="gene ID" value="L893_g30716"/>
</dbReference>
<name>A0A1I7ZWX7_9BILA</name>
<evidence type="ECO:0000313" key="3">
    <source>
        <dbReference type="WBParaSite" id="L893_g30716.t1"/>
    </source>
</evidence>
<reference evidence="3" key="1">
    <citation type="submission" date="2016-11" db="UniProtKB">
        <authorList>
            <consortium name="WormBaseParasite"/>
        </authorList>
    </citation>
    <scope>IDENTIFICATION</scope>
</reference>
<evidence type="ECO:0000313" key="2">
    <source>
        <dbReference type="Proteomes" id="UP000095287"/>
    </source>
</evidence>
<dbReference type="Proteomes" id="UP000095287">
    <property type="component" value="Unplaced"/>
</dbReference>
<dbReference type="AlphaFoldDB" id="A0A1I7ZWX7"/>
<feature type="compositionally biased region" description="Basic and acidic residues" evidence="1">
    <location>
        <begin position="186"/>
        <end position="195"/>
    </location>
</feature>
<sequence>MSSDTYLWRSRATRTVGVKCFGGAKNSRESLGLGIRSSNLKVCRFCTGDGQLNELTMVLFLGIWILKASFGKSRLCRLFQADQKHSHQGFLTSTSFLDERAYLVAVSIEERVVGEDDVAELERHVDRRGNSDKCFVFGGAETPELANPAGGPDSPPDWPPKGFRWTGTLAQCRLIRCEADHLGREIRSSSNRREQMGVAPSPRDPLELADPKILEKTCS</sequence>
<proteinExistence type="predicted"/>
<feature type="region of interest" description="Disordered" evidence="1">
    <location>
        <begin position="186"/>
        <end position="219"/>
    </location>
</feature>
<keyword evidence="2" id="KW-1185">Reference proteome</keyword>